<gene>
    <name evidence="14" type="ORF">Godav_027261</name>
</gene>
<accession>A0A7J8RWZ2</accession>
<dbReference type="InterPro" id="IPR010402">
    <property type="entry name" value="CCT_domain"/>
</dbReference>
<keyword evidence="5 8" id="KW-0863">Zinc-finger</keyword>
<evidence type="ECO:0000256" key="6">
    <source>
        <dbReference type="ARBA" id="ARBA00022833"/>
    </source>
</evidence>
<feature type="domain" description="B box-type" evidence="12">
    <location>
        <begin position="43"/>
        <end position="90"/>
    </location>
</feature>
<evidence type="ECO:0000256" key="2">
    <source>
        <dbReference type="ARBA" id="ARBA00010024"/>
    </source>
</evidence>
<dbReference type="CDD" id="cd19821">
    <property type="entry name" value="Bbox1_BBX-like"/>
    <property type="match status" value="2"/>
</dbReference>
<name>A0A7J8RWZ2_GOSDV</name>
<evidence type="ECO:0000256" key="10">
    <source>
        <dbReference type="SAM" id="MobiDB-lite"/>
    </source>
</evidence>
<dbReference type="AlphaFoldDB" id="A0A7J8RWZ2"/>
<evidence type="ECO:0000256" key="3">
    <source>
        <dbReference type="ARBA" id="ARBA00022723"/>
    </source>
</evidence>
<reference evidence="14 15" key="1">
    <citation type="journal article" date="2019" name="Genome Biol. Evol.">
        <title>Insights into the evolution of the New World diploid cottons (Gossypium, subgenus Houzingenia) based on genome sequencing.</title>
        <authorList>
            <person name="Grover C.E."/>
            <person name="Arick M.A. 2nd"/>
            <person name="Thrash A."/>
            <person name="Conover J.L."/>
            <person name="Sanders W.S."/>
            <person name="Peterson D.G."/>
            <person name="Frelichowski J.E."/>
            <person name="Scheffler J.A."/>
            <person name="Scheffler B.E."/>
            <person name="Wendel J.F."/>
        </authorList>
    </citation>
    <scope>NUCLEOTIDE SEQUENCE [LARGE SCALE GENOMIC DNA]</scope>
    <source>
        <strain evidence="14">27</strain>
        <tissue evidence="14">Leaf</tissue>
    </source>
</reference>
<dbReference type="Pfam" id="PF06203">
    <property type="entry name" value="CCT"/>
    <property type="match status" value="1"/>
</dbReference>
<dbReference type="EMBL" id="JABFAC010000007">
    <property type="protein sequence ID" value="MBA0617846.1"/>
    <property type="molecule type" value="Genomic_DNA"/>
</dbReference>
<feature type="domain" description="B box-type" evidence="12">
    <location>
        <begin position="1"/>
        <end position="47"/>
    </location>
</feature>
<evidence type="ECO:0000256" key="8">
    <source>
        <dbReference type="PROSITE-ProRule" id="PRU00024"/>
    </source>
</evidence>
<sequence>MGYICDFCGDQPSLVYCRSDAACLCLSCDRNVHSANALSKRHSRTLLCERCNSQPAFVRCAEEKVSLCQNCDWMGHDASTSNSTHKRQTINSYSGCPSSGELSSIWSFFSQSDSAGESACEQELGLMSISENIESTSWDPTVNTISHNSAGVAEVNGDCNVDKGSGWTRTSIPEHRPAPQLLDQPAGSTDTSLPKFCPQTKYPGLSEDDLYDDFNIDEVDLNLENYEELFGVTLNHSEELLENGGIDSLFGTKDMSAADSTCQGAVAAEGSSIGLVNAIQPACSNAASADSVMSNKTDSILYFTTKHAHSSLSFSGLTGESSAGDYQDCGASSMLLMGEPPWCPPCTESSIPSATRSDAVMRYKEKKKTRNSSPASEFLVLWIDLPHGLLSILSWLESMFSLALPSFSSYGLSLLAFKFQFRHAAMDSHVSNIIIYKLCVFVAILVIEGACLIAVLASKERFEKRVRYASRKARADVRKRVKGRFVKAGPQVLSGDVGYRTALNKFPRLRASIKAAAVTATTAPWNVSVIGKKACSCSFAPFFSFTSDGHVCIA</sequence>
<proteinExistence type="inferred from homology"/>
<keyword evidence="3" id="KW-0479">Metal-binding</keyword>
<comment type="caution">
    <text evidence="14">The sequence shown here is derived from an EMBL/GenBank/DDBJ whole genome shotgun (WGS) entry which is preliminary data.</text>
</comment>
<comment type="similarity">
    <text evidence="2">Belongs to the CONSTANS family.</text>
</comment>
<evidence type="ECO:0000259" key="12">
    <source>
        <dbReference type="PROSITE" id="PS50119"/>
    </source>
</evidence>
<evidence type="ECO:0000256" key="5">
    <source>
        <dbReference type="ARBA" id="ARBA00022771"/>
    </source>
</evidence>
<comment type="subcellular location">
    <subcellularLocation>
        <location evidence="1 9">Nucleus</location>
    </subcellularLocation>
</comment>
<dbReference type="GO" id="GO:0006355">
    <property type="term" value="P:regulation of DNA-templated transcription"/>
    <property type="evidence" value="ECO:0007669"/>
    <property type="project" value="UniProtKB-ARBA"/>
</dbReference>
<dbReference type="InterPro" id="IPR000315">
    <property type="entry name" value="Znf_B-box"/>
</dbReference>
<evidence type="ECO:0000256" key="9">
    <source>
        <dbReference type="PROSITE-ProRule" id="PRU00357"/>
    </source>
</evidence>
<keyword evidence="11" id="KW-1133">Transmembrane helix</keyword>
<evidence type="ECO:0000256" key="11">
    <source>
        <dbReference type="SAM" id="Phobius"/>
    </source>
</evidence>
<feature type="domain" description="CCT" evidence="13">
    <location>
        <begin position="446"/>
        <end position="488"/>
    </location>
</feature>
<feature type="transmembrane region" description="Helical" evidence="11">
    <location>
        <begin position="433"/>
        <end position="457"/>
    </location>
</feature>
<dbReference type="PANTHER" id="PTHR31717:SF131">
    <property type="entry name" value="ZINC FINGER PROTEIN CONSTANS-LIKE 9"/>
    <property type="match status" value="1"/>
</dbReference>
<evidence type="ECO:0000256" key="7">
    <source>
        <dbReference type="ARBA" id="ARBA00023242"/>
    </source>
</evidence>
<keyword evidence="15" id="KW-1185">Reference proteome</keyword>
<dbReference type="SMART" id="SM00336">
    <property type="entry name" value="BBOX"/>
    <property type="match status" value="2"/>
</dbReference>
<feature type="region of interest" description="Disordered" evidence="10">
    <location>
        <begin position="173"/>
        <end position="194"/>
    </location>
</feature>
<dbReference type="PANTHER" id="PTHR31717">
    <property type="entry name" value="ZINC FINGER PROTEIN CONSTANS-LIKE 10"/>
    <property type="match status" value="1"/>
</dbReference>
<dbReference type="GO" id="GO:0005634">
    <property type="term" value="C:nucleus"/>
    <property type="evidence" value="ECO:0007669"/>
    <property type="project" value="UniProtKB-SubCell"/>
</dbReference>
<keyword evidence="4" id="KW-0677">Repeat</keyword>
<keyword evidence="6" id="KW-0862">Zinc</keyword>
<feature type="transmembrane region" description="Helical" evidence="11">
    <location>
        <begin position="403"/>
        <end position="421"/>
    </location>
</feature>
<evidence type="ECO:0000259" key="13">
    <source>
        <dbReference type="PROSITE" id="PS51017"/>
    </source>
</evidence>
<keyword evidence="7 9" id="KW-0539">Nucleus</keyword>
<dbReference type="Proteomes" id="UP000593561">
    <property type="component" value="Unassembled WGS sequence"/>
</dbReference>
<protein>
    <submittedName>
        <fullName evidence="14">Uncharacterized protein</fullName>
    </submittedName>
</protein>
<organism evidence="14 15">
    <name type="scientific">Gossypium davidsonii</name>
    <name type="common">Davidson's cotton</name>
    <name type="synonym">Gossypium klotzschianum subsp. davidsonii</name>
    <dbReference type="NCBI Taxonomy" id="34287"/>
    <lineage>
        <taxon>Eukaryota</taxon>
        <taxon>Viridiplantae</taxon>
        <taxon>Streptophyta</taxon>
        <taxon>Embryophyta</taxon>
        <taxon>Tracheophyta</taxon>
        <taxon>Spermatophyta</taxon>
        <taxon>Magnoliopsida</taxon>
        <taxon>eudicotyledons</taxon>
        <taxon>Gunneridae</taxon>
        <taxon>Pentapetalae</taxon>
        <taxon>rosids</taxon>
        <taxon>malvids</taxon>
        <taxon>Malvales</taxon>
        <taxon>Malvaceae</taxon>
        <taxon>Malvoideae</taxon>
        <taxon>Gossypium</taxon>
    </lineage>
</organism>
<evidence type="ECO:0000313" key="14">
    <source>
        <dbReference type="EMBL" id="MBA0617846.1"/>
    </source>
</evidence>
<evidence type="ECO:0000313" key="15">
    <source>
        <dbReference type="Proteomes" id="UP000593561"/>
    </source>
</evidence>
<dbReference type="PROSITE" id="PS51017">
    <property type="entry name" value="CCT"/>
    <property type="match status" value="1"/>
</dbReference>
<dbReference type="GO" id="GO:0008270">
    <property type="term" value="F:zinc ion binding"/>
    <property type="evidence" value="ECO:0007669"/>
    <property type="project" value="UniProtKB-KW"/>
</dbReference>
<keyword evidence="11" id="KW-0812">Transmembrane</keyword>
<keyword evidence="11" id="KW-0472">Membrane</keyword>
<evidence type="ECO:0000256" key="1">
    <source>
        <dbReference type="ARBA" id="ARBA00004123"/>
    </source>
</evidence>
<dbReference type="InterPro" id="IPR049808">
    <property type="entry name" value="CONSTANS-like_Bbox1"/>
</dbReference>
<dbReference type="PROSITE" id="PS50119">
    <property type="entry name" value="ZF_BBOX"/>
    <property type="match status" value="2"/>
</dbReference>
<evidence type="ECO:0000256" key="4">
    <source>
        <dbReference type="ARBA" id="ARBA00022737"/>
    </source>
</evidence>